<dbReference type="GeneID" id="66071102"/>
<dbReference type="PIRSF" id="PIRSF002703">
    <property type="entry name" value="Thaumatin"/>
    <property type="match status" value="1"/>
</dbReference>
<dbReference type="OrthoDB" id="430315at2759"/>
<keyword evidence="1" id="KW-1015">Disulfide bond</keyword>
<keyword evidence="3" id="KW-1185">Reference proteome</keyword>
<dbReference type="InterPro" id="IPR001938">
    <property type="entry name" value="Thaumatin"/>
</dbReference>
<dbReference type="SMART" id="SM00205">
    <property type="entry name" value="THN"/>
    <property type="match status" value="1"/>
</dbReference>
<sequence>MTAQLVNAITVAVAAATGNARVFVVKNNCPYTIWPAIYTDSSTGPPPNHTTGWEAPPGRSVRFTVPNDWKSGRIWGRTGCYFDKDPGPSSCITGGCVGGLECTQPGTPPAAVAEWTLQGDRDFYDVSLVDGSNVPMSITNDVGCPIADCPVDLNGDCPAPLRGPSAPDGNNAGCTSACFANLDGNPTDSANCCSGTHNTTATCPSSGVQFYDYFKSRCNNSHAYAFDEKTNTCDSRLKASYT</sequence>
<accession>A0A9P7V4L2</accession>
<feature type="disulfide bond" evidence="1">
    <location>
        <begin position="157"/>
        <end position="174"/>
    </location>
</feature>
<dbReference type="Pfam" id="PF00314">
    <property type="entry name" value="Thaumatin"/>
    <property type="match status" value="1"/>
</dbReference>
<feature type="disulfide bond" evidence="1">
    <location>
        <begin position="178"/>
        <end position="192"/>
    </location>
</feature>
<name>A0A9P7V4L2_9AGAR</name>
<dbReference type="PANTHER" id="PTHR31048">
    <property type="entry name" value="OS03G0233200 PROTEIN"/>
    <property type="match status" value="1"/>
</dbReference>
<organism evidence="2 3">
    <name type="scientific">Marasmius oreades</name>
    <name type="common">fairy-ring Marasmius</name>
    <dbReference type="NCBI Taxonomy" id="181124"/>
    <lineage>
        <taxon>Eukaryota</taxon>
        <taxon>Fungi</taxon>
        <taxon>Dikarya</taxon>
        <taxon>Basidiomycota</taxon>
        <taxon>Agaricomycotina</taxon>
        <taxon>Agaricomycetes</taxon>
        <taxon>Agaricomycetidae</taxon>
        <taxon>Agaricales</taxon>
        <taxon>Marasmiineae</taxon>
        <taxon>Marasmiaceae</taxon>
        <taxon>Marasmius</taxon>
    </lineage>
</organism>
<dbReference type="PROSITE" id="PS51367">
    <property type="entry name" value="THAUMATIN_2"/>
    <property type="match status" value="1"/>
</dbReference>
<protein>
    <recommendedName>
        <fullName evidence="4">Thaumatin-like protein</fullName>
    </recommendedName>
</protein>
<dbReference type="PRINTS" id="PR00347">
    <property type="entry name" value="THAUMATIN"/>
</dbReference>
<proteinExistence type="predicted"/>
<comment type="caution">
    <text evidence="2">The sequence shown here is derived from an EMBL/GenBank/DDBJ whole genome shotgun (WGS) entry which is preliminary data.</text>
</comment>
<gene>
    <name evidence="2" type="ORF">E1B28_002026</name>
</gene>
<evidence type="ECO:0000313" key="3">
    <source>
        <dbReference type="Proteomes" id="UP001049176"/>
    </source>
</evidence>
<reference evidence="2" key="1">
    <citation type="journal article" date="2021" name="Genome Biol. Evol.">
        <title>The assembled and annotated genome of the fairy-ring fungus Marasmius oreades.</title>
        <authorList>
            <person name="Hiltunen M."/>
            <person name="Ament-Velasquez S.L."/>
            <person name="Johannesson H."/>
        </authorList>
    </citation>
    <scope>NUCLEOTIDE SEQUENCE</scope>
    <source>
        <strain evidence="2">03SP1</strain>
    </source>
</reference>
<dbReference type="SUPFAM" id="SSF49870">
    <property type="entry name" value="Osmotin, thaumatin-like protein"/>
    <property type="match status" value="1"/>
</dbReference>
<dbReference type="AlphaFoldDB" id="A0A9P7V4L2"/>
<evidence type="ECO:0000256" key="1">
    <source>
        <dbReference type="PIRSR" id="PIRSR002703-1"/>
    </source>
</evidence>
<feature type="disulfide bond" evidence="1">
    <location>
        <begin position="144"/>
        <end position="233"/>
    </location>
</feature>
<dbReference type="EMBL" id="CM032181">
    <property type="protein sequence ID" value="KAG7100254.1"/>
    <property type="molecule type" value="Genomic_DNA"/>
</dbReference>
<dbReference type="Gene3D" id="2.60.110.10">
    <property type="entry name" value="Thaumatin"/>
    <property type="match status" value="1"/>
</dbReference>
<evidence type="ECO:0000313" key="2">
    <source>
        <dbReference type="EMBL" id="KAG7100254.1"/>
    </source>
</evidence>
<feature type="disulfide bond" evidence="1">
    <location>
        <begin position="149"/>
        <end position="218"/>
    </location>
</feature>
<feature type="disulfide bond" evidence="1">
    <location>
        <begin position="96"/>
        <end position="102"/>
    </location>
</feature>
<dbReference type="Proteomes" id="UP001049176">
    <property type="component" value="Chromosome 1"/>
</dbReference>
<feature type="disulfide bond" evidence="1">
    <location>
        <begin position="193"/>
        <end position="203"/>
    </location>
</feature>
<dbReference type="RefSeq" id="XP_043016724.1">
    <property type="nucleotide sequence ID" value="XM_043148010.1"/>
</dbReference>
<dbReference type="KEGG" id="more:E1B28_002026"/>
<dbReference type="InterPro" id="IPR037176">
    <property type="entry name" value="Osmotin/thaumatin-like_sf"/>
</dbReference>
<evidence type="ECO:0008006" key="4">
    <source>
        <dbReference type="Google" id="ProtNLM"/>
    </source>
</evidence>
<feature type="disulfide bond" evidence="1">
    <location>
        <begin position="80"/>
        <end position="91"/>
    </location>
</feature>